<dbReference type="Proteomes" id="UP000267077">
    <property type="component" value="Unassembled WGS sequence"/>
</dbReference>
<organism evidence="1 2">
    <name type="scientific">Dyella dinghuensis</name>
    <dbReference type="NCBI Taxonomy" id="1920169"/>
    <lineage>
        <taxon>Bacteria</taxon>
        <taxon>Pseudomonadati</taxon>
        <taxon>Pseudomonadota</taxon>
        <taxon>Gammaproteobacteria</taxon>
        <taxon>Lysobacterales</taxon>
        <taxon>Rhodanobacteraceae</taxon>
        <taxon>Dyella</taxon>
    </lineage>
</organism>
<reference evidence="1 2" key="1">
    <citation type="submission" date="2018-12" db="EMBL/GenBank/DDBJ databases">
        <title>Dyella dinghuensis sp. nov. DHOA06 and Dyella choica sp. nov. 4M-K27, isolated from forest soil.</title>
        <authorList>
            <person name="Qiu L.-H."/>
            <person name="Gao Z.-H."/>
        </authorList>
    </citation>
    <scope>NUCLEOTIDE SEQUENCE [LARGE SCALE GENOMIC DNA]</scope>
    <source>
        <strain evidence="1 2">DHOA06</strain>
    </source>
</reference>
<dbReference type="EMBL" id="RYZR01000008">
    <property type="protein sequence ID" value="RUL61555.1"/>
    <property type="molecule type" value="Genomic_DNA"/>
</dbReference>
<comment type="caution">
    <text evidence="1">The sequence shown here is derived from an EMBL/GenBank/DDBJ whole genome shotgun (WGS) entry which is preliminary data.</text>
</comment>
<dbReference type="RefSeq" id="WP_126675263.1">
    <property type="nucleotide sequence ID" value="NZ_RYZR01000008.1"/>
</dbReference>
<evidence type="ECO:0000313" key="1">
    <source>
        <dbReference type="EMBL" id="RUL61555.1"/>
    </source>
</evidence>
<evidence type="ECO:0000313" key="2">
    <source>
        <dbReference type="Proteomes" id="UP000267077"/>
    </source>
</evidence>
<dbReference type="OrthoDB" id="2065010at2"/>
<dbReference type="Pfam" id="PF16157">
    <property type="entry name" value="DUF4865"/>
    <property type="match status" value="1"/>
</dbReference>
<keyword evidence="2" id="KW-1185">Reference proteome</keyword>
<sequence>MITMQYRIALPADYDMGIIRQRIADKGHLLDDFPNLAFKAYLYADRTAAYAQGRENLYAPFYLWHNTQGMNAFLGSAGFSGVVAAFGRPVVRTWSVWRADIAADLSSAERATREIVPIATHTSLDMLRETECDSAQDDLDRGALAAISAFDPTGWTLLRFRLWRESIQRPVGDDVDVYEIGHISQPAANAAHAALIKEQTHASRSH</sequence>
<gene>
    <name evidence="1" type="ORF">EKH79_18160</name>
</gene>
<name>A0A3S0RR17_9GAMM</name>
<dbReference type="AlphaFoldDB" id="A0A3S0RR17"/>
<dbReference type="InterPro" id="IPR032349">
    <property type="entry name" value="DUF4865"/>
</dbReference>
<protein>
    <submittedName>
        <fullName evidence="1">DUF4865 family protein</fullName>
    </submittedName>
</protein>
<accession>A0A3S0RR17</accession>
<proteinExistence type="predicted"/>